<evidence type="ECO:0000313" key="4">
    <source>
        <dbReference type="Proteomes" id="UP001279681"/>
    </source>
</evidence>
<comment type="caution">
    <text evidence="3">The sequence shown here is derived from an EMBL/GenBank/DDBJ whole genome shotgun (WGS) entry which is preliminary data.</text>
</comment>
<evidence type="ECO:0000256" key="1">
    <source>
        <dbReference type="ARBA" id="ARBA00009370"/>
    </source>
</evidence>
<protein>
    <submittedName>
        <fullName evidence="3">S26 family signal peptidase</fullName>
    </submittedName>
</protein>
<dbReference type="InterPro" id="IPR000223">
    <property type="entry name" value="Pept_S26A_signal_pept_1"/>
</dbReference>
<proteinExistence type="inferred from homology"/>
<dbReference type="RefSeq" id="WP_320314458.1">
    <property type="nucleotide sequence ID" value="NZ_JAVIKH010000020.1"/>
</dbReference>
<feature type="domain" description="Peptidase S26" evidence="2">
    <location>
        <begin position="7"/>
        <end position="159"/>
    </location>
</feature>
<sequence>MRKKISVIATSLLLYLFVKEVSSRYFVLNLSPSMEKGLYFLREVDELKKGDVVVLNIPLNIKETLYSRGYLPKNIKTLLKEIVAVEGDIINIAHKKLYINGELKGDIAEVDPRGRKLVSFAKNGALKKGEVFLLGRGENSFDSRYFGTIEKSEILKKTILIKEF</sequence>
<dbReference type="InterPro" id="IPR036286">
    <property type="entry name" value="LexA/Signal_pep-like_sf"/>
</dbReference>
<keyword evidence="4" id="KW-1185">Reference proteome</keyword>
<accession>A0ABU4WEG0</accession>
<dbReference type="InterPro" id="IPR019533">
    <property type="entry name" value="Peptidase_S26"/>
</dbReference>
<organism evidence="3 4">
    <name type="scientific">Candidatus Cetobacterium colombiensis</name>
    <dbReference type="NCBI Taxonomy" id="3073100"/>
    <lineage>
        <taxon>Bacteria</taxon>
        <taxon>Fusobacteriati</taxon>
        <taxon>Fusobacteriota</taxon>
        <taxon>Fusobacteriia</taxon>
        <taxon>Fusobacteriales</taxon>
        <taxon>Fusobacteriaceae</taxon>
        <taxon>Cetobacterium</taxon>
    </lineage>
</organism>
<name>A0ABU4WEG0_9FUSO</name>
<dbReference type="PANTHER" id="PTHR43390:SF1">
    <property type="entry name" value="CHLOROPLAST PROCESSING PEPTIDASE"/>
    <property type="match status" value="1"/>
</dbReference>
<dbReference type="EMBL" id="JAVIKH010000020">
    <property type="protein sequence ID" value="MDX8337104.1"/>
    <property type="molecule type" value="Genomic_DNA"/>
</dbReference>
<dbReference type="SUPFAM" id="SSF51306">
    <property type="entry name" value="LexA/Signal peptidase"/>
    <property type="match status" value="1"/>
</dbReference>
<evidence type="ECO:0000259" key="2">
    <source>
        <dbReference type="Pfam" id="PF10502"/>
    </source>
</evidence>
<comment type="similarity">
    <text evidence="1">Belongs to the peptidase S26 family.</text>
</comment>
<dbReference type="Pfam" id="PF10502">
    <property type="entry name" value="Peptidase_S26"/>
    <property type="match status" value="1"/>
</dbReference>
<gene>
    <name evidence="3" type="ORF">RFV38_11490</name>
</gene>
<dbReference type="Gene3D" id="2.10.109.10">
    <property type="entry name" value="Umud Fragment, subunit A"/>
    <property type="match status" value="1"/>
</dbReference>
<dbReference type="PANTHER" id="PTHR43390">
    <property type="entry name" value="SIGNAL PEPTIDASE I"/>
    <property type="match status" value="1"/>
</dbReference>
<evidence type="ECO:0000313" key="3">
    <source>
        <dbReference type="EMBL" id="MDX8337104.1"/>
    </source>
</evidence>
<dbReference type="Proteomes" id="UP001279681">
    <property type="component" value="Unassembled WGS sequence"/>
</dbReference>
<reference evidence="4" key="1">
    <citation type="submission" date="2023-07" db="EMBL/GenBank/DDBJ databases">
        <authorList>
            <person name="Colorado M.A."/>
            <person name="Villamil L.M."/>
            <person name="Melo J.F."/>
            <person name="Rodriguez J.A."/>
            <person name="Ruiz R.Y."/>
        </authorList>
    </citation>
    <scope>NUCLEOTIDE SEQUENCE [LARGE SCALE GENOMIC DNA]</scope>
    <source>
        <strain evidence="4">C33</strain>
    </source>
</reference>